<evidence type="ECO:0000313" key="1">
    <source>
        <dbReference type="EMBL" id="AUW95123.1"/>
    </source>
</evidence>
<dbReference type="Proteomes" id="UP000325292">
    <property type="component" value="Chromosome"/>
</dbReference>
<gene>
    <name evidence="1" type="ORF">BXT84_15140</name>
</gene>
<evidence type="ECO:0008006" key="3">
    <source>
        <dbReference type="Google" id="ProtNLM"/>
    </source>
</evidence>
<organism evidence="1 2">
    <name type="scientific">Sulfobacillus thermotolerans</name>
    <dbReference type="NCBI Taxonomy" id="338644"/>
    <lineage>
        <taxon>Bacteria</taxon>
        <taxon>Bacillati</taxon>
        <taxon>Bacillota</taxon>
        <taxon>Clostridia</taxon>
        <taxon>Eubacteriales</taxon>
        <taxon>Clostridiales Family XVII. Incertae Sedis</taxon>
        <taxon>Sulfobacillus</taxon>
    </lineage>
</organism>
<protein>
    <recommendedName>
        <fullName evidence="3">Ketopantoate reductase C-terminal domain-containing protein</fullName>
    </recommendedName>
</protein>
<accession>A0ABN5H6Q9</accession>
<reference evidence="1 2" key="1">
    <citation type="journal article" date="2019" name="Sci. Rep.">
        <title>Sulfobacillus thermotolerans: new insights into resistance and metabolic capacities of acidophilic chemolithotrophs.</title>
        <authorList>
            <person name="Panyushkina A.E."/>
            <person name="Babenko V.V."/>
            <person name="Nikitina A.S."/>
            <person name="Selezneva O.V."/>
            <person name="Tsaplina I.A."/>
            <person name="Letarova M.A."/>
            <person name="Kostryukova E.S."/>
            <person name="Letarov A.V."/>
        </authorList>
    </citation>
    <scope>NUCLEOTIDE SEQUENCE [LARGE SCALE GENOMIC DNA]</scope>
    <source>
        <strain evidence="1 2">Kr1</strain>
    </source>
</reference>
<proteinExistence type="predicted"/>
<keyword evidence="2" id="KW-1185">Reference proteome</keyword>
<evidence type="ECO:0000313" key="2">
    <source>
        <dbReference type="Proteomes" id="UP000325292"/>
    </source>
</evidence>
<name>A0ABN5H6Q9_9FIRM</name>
<dbReference type="EMBL" id="CP019454">
    <property type="protein sequence ID" value="AUW95123.1"/>
    <property type="molecule type" value="Genomic_DNA"/>
</dbReference>
<sequence length="259" mass="28293">MERAHAVIVGMGQIGRTLGEGLLMAGYTVTPVLRGQRYPTDDALRPFIIATGEDDLAPALERLPEPIKKASSVVLLQNELLPSQWEPVGILNPTLFVVWFERKPGKLISVLRPSVVFGPQQAAIQEAMDRLGLACQQADSFHEAMEQVVIKNVYIWATNIASLRVGGTTGELVKNHFALVRSLSHEALAMQEAVMQQRFDGDRVMDEVIAALKSDPAHQAGGRSAKRRLERFLAHAAAEKIDVPVAQDIAKAHGLSPKL</sequence>